<dbReference type="PANTHER" id="PTHR43537">
    <property type="entry name" value="TRANSCRIPTIONAL REGULATOR, GNTR FAMILY"/>
    <property type="match status" value="1"/>
</dbReference>
<evidence type="ECO:0000256" key="2">
    <source>
        <dbReference type="ARBA" id="ARBA00023125"/>
    </source>
</evidence>
<reference evidence="6 7" key="1">
    <citation type="submission" date="2017-07" db="EMBL/GenBank/DDBJ databases">
        <title>Draft Genome Sequences of Select Purple Nonsulfur Bacteria.</title>
        <authorList>
            <person name="Lasarre B."/>
            <person name="Mckinlay J.B."/>
        </authorList>
    </citation>
    <scope>NUCLEOTIDE SEQUENCE [LARGE SCALE GENOMIC DNA]</scope>
    <source>
        <strain evidence="6 7">DSM 5909</strain>
    </source>
</reference>
<dbReference type="SMART" id="SM00895">
    <property type="entry name" value="FCD"/>
    <property type="match status" value="1"/>
</dbReference>
<evidence type="ECO:0000313" key="7">
    <source>
        <dbReference type="Proteomes" id="UP000249130"/>
    </source>
</evidence>
<organism evidence="6 7">
    <name type="scientific">Rhodoplanes roseus</name>
    <dbReference type="NCBI Taxonomy" id="29409"/>
    <lineage>
        <taxon>Bacteria</taxon>
        <taxon>Pseudomonadati</taxon>
        <taxon>Pseudomonadota</taxon>
        <taxon>Alphaproteobacteria</taxon>
        <taxon>Hyphomicrobiales</taxon>
        <taxon>Nitrobacteraceae</taxon>
        <taxon>Rhodoplanes</taxon>
    </lineage>
</organism>
<keyword evidence="7" id="KW-1185">Reference proteome</keyword>
<name>A0A327KL19_9BRAD</name>
<dbReference type="OrthoDB" id="9789310at2"/>
<evidence type="ECO:0000313" key="6">
    <source>
        <dbReference type="EMBL" id="RAI39459.1"/>
    </source>
</evidence>
<gene>
    <name evidence="6" type="ORF">CH341_25810</name>
</gene>
<dbReference type="SUPFAM" id="SSF48008">
    <property type="entry name" value="GntR ligand-binding domain-like"/>
    <property type="match status" value="1"/>
</dbReference>
<sequence>MIVTLELAPGTAINRAALQDSFGLSSTPVRDALVRLGQEGLVEIVPQSATRVSLIDLSAARQAQFLRRAVEQEAVRLLAAAPDKEFEAELRGILDAQAVRAAAGDIPGFDALDQTFHRRLLELAGAPDLYGLVRRRSGHIDRIRHLHLPVAGKMREVVRDHGRILKAVVAGNDSKAQARVRDHLARSLAYVQTLRDAHPGFFRD</sequence>
<dbReference type="InterPro" id="IPR011711">
    <property type="entry name" value="GntR_C"/>
</dbReference>
<dbReference type="SMART" id="SM00345">
    <property type="entry name" value="HTH_GNTR"/>
    <property type="match status" value="1"/>
</dbReference>
<feature type="domain" description="GntR C-terminal" evidence="5">
    <location>
        <begin position="62"/>
        <end position="186"/>
    </location>
</feature>
<keyword evidence="3" id="KW-0804">Transcription</keyword>
<dbReference type="InterPro" id="IPR036390">
    <property type="entry name" value="WH_DNA-bd_sf"/>
</dbReference>
<evidence type="ECO:0000259" key="5">
    <source>
        <dbReference type="SMART" id="SM00895"/>
    </source>
</evidence>
<dbReference type="GO" id="GO:0003700">
    <property type="term" value="F:DNA-binding transcription factor activity"/>
    <property type="evidence" value="ECO:0007669"/>
    <property type="project" value="InterPro"/>
</dbReference>
<dbReference type="PANTHER" id="PTHR43537:SF45">
    <property type="entry name" value="GNTR FAMILY REGULATORY PROTEIN"/>
    <property type="match status" value="1"/>
</dbReference>
<accession>A0A327KL19</accession>
<dbReference type="Gene3D" id="1.10.10.10">
    <property type="entry name" value="Winged helix-like DNA-binding domain superfamily/Winged helix DNA-binding domain"/>
    <property type="match status" value="1"/>
</dbReference>
<evidence type="ECO:0000259" key="4">
    <source>
        <dbReference type="SMART" id="SM00345"/>
    </source>
</evidence>
<keyword evidence="2" id="KW-0238">DNA-binding</keyword>
<protein>
    <recommendedName>
        <fullName evidence="8">GntR family transcriptional regulator</fullName>
    </recommendedName>
</protein>
<dbReference type="Pfam" id="PF00392">
    <property type="entry name" value="GntR"/>
    <property type="match status" value="1"/>
</dbReference>
<keyword evidence="1" id="KW-0805">Transcription regulation</keyword>
<dbReference type="Pfam" id="PF07729">
    <property type="entry name" value="FCD"/>
    <property type="match status" value="1"/>
</dbReference>
<dbReference type="InterPro" id="IPR008920">
    <property type="entry name" value="TF_FadR/GntR_C"/>
</dbReference>
<dbReference type="GO" id="GO:0003677">
    <property type="term" value="F:DNA binding"/>
    <property type="evidence" value="ECO:0007669"/>
    <property type="project" value="UniProtKB-KW"/>
</dbReference>
<dbReference type="InterPro" id="IPR000524">
    <property type="entry name" value="Tscrpt_reg_HTH_GntR"/>
</dbReference>
<comment type="caution">
    <text evidence="6">The sequence shown here is derived from an EMBL/GenBank/DDBJ whole genome shotgun (WGS) entry which is preliminary data.</text>
</comment>
<evidence type="ECO:0000256" key="1">
    <source>
        <dbReference type="ARBA" id="ARBA00023015"/>
    </source>
</evidence>
<dbReference type="Gene3D" id="1.20.120.530">
    <property type="entry name" value="GntR ligand-binding domain-like"/>
    <property type="match status" value="1"/>
</dbReference>
<proteinExistence type="predicted"/>
<dbReference type="Proteomes" id="UP000249130">
    <property type="component" value="Unassembled WGS sequence"/>
</dbReference>
<feature type="domain" description="HTH gntR-type" evidence="4">
    <location>
        <begin position="1"/>
        <end position="52"/>
    </location>
</feature>
<evidence type="ECO:0008006" key="8">
    <source>
        <dbReference type="Google" id="ProtNLM"/>
    </source>
</evidence>
<evidence type="ECO:0000256" key="3">
    <source>
        <dbReference type="ARBA" id="ARBA00023163"/>
    </source>
</evidence>
<dbReference type="EMBL" id="NPEX01000288">
    <property type="protein sequence ID" value="RAI39459.1"/>
    <property type="molecule type" value="Genomic_DNA"/>
</dbReference>
<dbReference type="InterPro" id="IPR036388">
    <property type="entry name" value="WH-like_DNA-bd_sf"/>
</dbReference>
<dbReference type="SUPFAM" id="SSF46785">
    <property type="entry name" value="Winged helix' DNA-binding domain"/>
    <property type="match status" value="1"/>
</dbReference>
<dbReference type="AlphaFoldDB" id="A0A327KL19"/>